<feature type="transmembrane region" description="Helical" evidence="7">
    <location>
        <begin position="257"/>
        <end position="277"/>
    </location>
</feature>
<evidence type="ECO:0000256" key="5">
    <source>
        <dbReference type="ARBA" id="ARBA00023136"/>
    </source>
</evidence>
<evidence type="ECO:0000256" key="1">
    <source>
        <dbReference type="ARBA" id="ARBA00004370"/>
    </source>
</evidence>
<evidence type="ECO:0000256" key="2">
    <source>
        <dbReference type="ARBA" id="ARBA00009074"/>
    </source>
</evidence>
<feature type="transmembrane region" description="Helical" evidence="7">
    <location>
        <begin position="229"/>
        <end position="251"/>
    </location>
</feature>
<keyword evidence="5 7" id="KW-0472">Membrane</keyword>
<feature type="region of interest" description="Disordered" evidence="6">
    <location>
        <begin position="51"/>
        <end position="77"/>
    </location>
</feature>
<feature type="compositionally biased region" description="Polar residues" evidence="6">
    <location>
        <begin position="1"/>
        <end position="13"/>
    </location>
</feature>
<protein>
    <submittedName>
        <fullName evidence="8">Uncharacterized protein</fullName>
    </submittedName>
</protein>
<keyword evidence="4 7" id="KW-1133">Transmembrane helix</keyword>
<dbReference type="Pfam" id="PF05055">
    <property type="entry name" value="DUF677"/>
    <property type="match status" value="1"/>
</dbReference>
<feature type="non-terminal residue" evidence="8">
    <location>
        <position position="1"/>
    </location>
</feature>
<dbReference type="PANTHER" id="PTHR31113">
    <property type="entry name" value="UPF0496 PROTEIN 3-RELATED"/>
    <property type="match status" value="1"/>
</dbReference>
<comment type="subcellular location">
    <subcellularLocation>
        <location evidence="1">Membrane</location>
    </subcellularLocation>
</comment>
<organism evidence="8 9">
    <name type="scientific">Eragrostis curvula</name>
    <name type="common">weeping love grass</name>
    <dbReference type="NCBI Taxonomy" id="38414"/>
    <lineage>
        <taxon>Eukaryota</taxon>
        <taxon>Viridiplantae</taxon>
        <taxon>Streptophyta</taxon>
        <taxon>Embryophyta</taxon>
        <taxon>Tracheophyta</taxon>
        <taxon>Spermatophyta</taxon>
        <taxon>Magnoliopsida</taxon>
        <taxon>Liliopsida</taxon>
        <taxon>Poales</taxon>
        <taxon>Poaceae</taxon>
        <taxon>PACMAD clade</taxon>
        <taxon>Chloridoideae</taxon>
        <taxon>Eragrostideae</taxon>
        <taxon>Eragrostidinae</taxon>
        <taxon>Eragrostis</taxon>
    </lineage>
</organism>
<proteinExistence type="inferred from homology"/>
<feature type="region of interest" description="Disordered" evidence="6">
    <location>
        <begin position="1"/>
        <end position="24"/>
    </location>
</feature>
<dbReference type="Proteomes" id="UP000324897">
    <property type="component" value="Chromosome 3"/>
</dbReference>
<keyword evidence="3 7" id="KW-0812">Transmembrane</keyword>
<name>A0A5J9T8C5_9POAL</name>
<dbReference type="Gramene" id="TVU07569">
    <property type="protein sequence ID" value="TVU07569"/>
    <property type="gene ID" value="EJB05_40931"/>
</dbReference>
<dbReference type="OrthoDB" id="776561at2759"/>
<dbReference type="AlphaFoldDB" id="A0A5J9T8C5"/>
<dbReference type="EMBL" id="RWGY01000039">
    <property type="protein sequence ID" value="TVU07569.1"/>
    <property type="molecule type" value="Genomic_DNA"/>
</dbReference>
<comment type="caution">
    <text evidence="8">The sequence shown here is derived from an EMBL/GenBank/DDBJ whole genome shotgun (WGS) entry which is preliminary data.</text>
</comment>
<comment type="similarity">
    <text evidence="2">Belongs to the UPF0496 family.</text>
</comment>
<dbReference type="GO" id="GO:0016020">
    <property type="term" value="C:membrane"/>
    <property type="evidence" value="ECO:0007669"/>
    <property type="project" value="UniProtKB-SubCell"/>
</dbReference>
<gene>
    <name evidence="8" type="ORF">EJB05_40931</name>
</gene>
<feature type="compositionally biased region" description="Low complexity" evidence="6">
    <location>
        <begin position="53"/>
        <end position="70"/>
    </location>
</feature>
<reference evidence="8 9" key="1">
    <citation type="journal article" date="2019" name="Sci. Rep.">
        <title>A high-quality genome of Eragrostis curvula grass provides insights into Poaceae evolution and supports new strategies to enhance forage quality.</title>
        <authorList>
            <person name="Carballo J."/>
            <person name="Santos B.A.C.M."/>
            <person name="Zappacosta D."/>
            <person name="Garbus I."/>
            <person name="Selva J.P."/>
            <person name="Gallo C.A."/>
            <person name="Diaz A."/>
            <person name="Albertini E."/>
            <person name="Caccamo M."/>
            <person name="Echenique V."/>
        </authorList>
    </citation>
    <scope>NUCLEOTIDE SEQUENCE [LARGE SCALE GENOMIC DNA]</scope>
    <source>
        <strain evidence="9">cv. Victoria</strain>
        <tissue evidence="8">Leaf</tissue>
    </source>
</reference>
<evidence type="ECO:0000256" key="3">
    <source>
        <dbReference type="ARBA" id="ARBA00022692"/>
    </source>
</evidence>
<keyword evidence="9" id="KW-1185">Reference proteome</keyword>
<evidence type="ECO:0000256" key="4">
    <source>
        <dbReference type="ARBA" id="ARBA00022989"/>
    </source>
</evidence>
<dbReference type="InterPro" id="IPR007749">
    <property type="entry name" value="DUF677"/>
</dbReference>
<dbReference type="PANTHER" id="PTHR31113:SF20">
    <property type="entry name" value="UPF0496 PROTEIN 2-RELATED"/>
    <property type="match status" value="1"/>
</dbReference>
<sequence length="403" mass="43496">METRSNSTPSSTPARAAPRSPLNVDEEYGRAFKSKSFLDLWSNAQQHLRHTFSSSSKRSSSSNSSKSSSNVDRGSRHEIDADHEQDAAAEQSCSYTVLDDFVLEPRPEALGRGRRCGLLRRRKKRRVDSLLMEYFEVTQAACEACSALLAALGAARRHHLTLRRLLLRMENASDASAARDALSEHVRLDNPLSPASLSGFHDAHARCAPLATRLAAAQRRLRRLARAACVARGTAAAALVAASAAAIVAAVVFAAHAVVGIGAAAAAVGAGGPATAVRRWAAERKYARAGATVDAAARGAYIVGRDLDTVSRMVRRAHDELEHGRDVARIAVRGGGELPLLQEVAREEAECEADLREQLEELEEHVCLCLITINRTRRMVAHHITRGLLPSSLDEQAPPPPQN</sequence>
<evidence type="ECO:0000256" key="7">
    <source>
        <dbReference type="SAM" id="Phobius"/>
    </source>
</evidence>
<evidence type="ECO:0000256" key="6">
    <source>
        <dbReference type="SAM" id="MobiDB-lite"/>
    </source>
</evidence>
<accession>A0A5J9T8C5</accession>
<evidence type="ECO:0000313" key="9">
    <source>
        <dbReference type="Proteomes" id="UP000324897"/>
    </source>
</evidence>
<evidence type="ECO:0000313" key="8">
    <source>
        <dbReference type="EMBL" id="TVU07569.1"/>
    </source>
</evidence>